<name>A0AAN8G8S8_9TELE</name>
<gene>
    <name evidence="1" type="ORF">CesoFtcFv8_026613</name>
</gene>
<organism evidence="1 2">
    <name type="scientific">Champsocephalus esox</name>
    <name type="common">pike icefish</name>
    <dbReference type="NCBI Taxonomy" id="159716"/>
    <lineage>
        <taxon>Eukaryota</taxon>
        <taxon>Metazoa</taxon>
        <taxon>Chordata</taxon>
        <taxon>Craniata</taxon>
        <taxon>Vertebrata</taxon>
        <taxon>Euteleostomi</taxon>
        <taxon>Actinopterygii</taxon>
        <taxon>Neopterygii</taxon>
        <taxon>Teleostei</taxon>
        <taxon>Neoteleostei</taxon>
        <taxon>Acanthomorphata</taxon>
        <taxon>Eupercaria</taxon>
        <taxon>Perciformes</taxon>
        <taxon>Notothenioidei</taxon>
        <taxon>Channichthyidae</taxon>
        <taxon>Champsocephalus</taxon>
    </lineage>
</organism>
<comment type="caution">
    <text evidence="1">The sequence shown here is derived from an EMBL/GenBank/DDBJ whole genome shotgun (WGS) entry which is preliminary data.</text>
</comment>
<dbReference type="Proteomes" id="UP001335648">
    <property type="component" value="Unassembled WGS sequence"/>
</dbReference>
<dbReference type="EMBL" id="JAULUE010002068">
    <property type="protein sequence ID" value="KAK5875541.1"/>
    <property type="molecule type" value="Genomic_DNA"/>
</dbReference>
<evidence type="ECO:0000313" key="2">
    <source>
        <dbReference type="Proteomes" id="UP001335648"/>
    </source>
</evidence>
<dbReference type="AlphaFoldDB" id="A0AAN8G8S8"/>
<sequence length="135" mass="14620">MTRRVPINSQFQLELTGVNWINNNNGILSWKAVTGVELRNRSDIGQANTSPHTTILPALSSTTKYQSELRCVIVTVGNEPTTTTTTTPVTGVSKQGVIAMRIKMSSASPLSEDFIRSTIIQQVSLSEISSVKASI</sequence>
<accession>A0AAN8G8S8</accession>
<proteinExistence type="predicted"/>
<reference evidence="1 2" key="1">
    <citation type="journal article" date="2023" name="Mol. Biol. Evol.">
        <title>Genomics of Secondarily Temperate Adaptation in the Only Non-Antarctic Icefish.</title>
        <authorList>
            <person name="Rivera-Colon A.G."/>
            <person name="Rayamajhi N."/>
            <person name="Minhas B.F."/>
            <person name="Madrigal G."/>
            <person name="Bilyk K.T."/>
            <person name="Yoon V."/>
            <person name="Hune M."/>
            <person name="Gregory S."/>
            <person name="Cheng C.H.C."/>
            <person name="Catchen J.M."/>
        </authorList>
    </citation>
    <scope>NUCLEOTIDE SEQUENCE [LARGE SCALE GENOMIC DNA]</scope>
    <source>
        <strain evidence="1">JC2023a</strain>
    </source>
</reference>
<evidence type="ECO:0000313" key="1">
    <source>
        <dbReference type="EMBL" id="KAK5875541.1"/>
    </source>
</evidence>
<protein>
    <submittedName>
        <fullName evidence="1">Uncharacterized protein</fullName>
    </submittedName>
</protein>
<keyword evidence="2" id="KW-1185">Reference proteome</keyword>